<evidence type="ECO:0000256" key="1">
    <source>
        <dbReference type="ARBA" id="ARBA00022737"/>
    </source>
</evidence>
<keyword evidence="1" id="KW-0677">Repeat</keyword>
<comment type="caution">
    <text evidence="3">The sequence shown here is derived from an EMBL/GenBank/DDBJ whole genome shotgun (WGS) entry which is preliminary data.</text>
</comment>
<sequence length="142" mass="16383">MEGGQRRLRRRAASMNHEWRRPADLLHAFDERKIDAELDKFDLDATNFGSFVLLKNIPNNDVFGASQVDDVNRLRFLLIDSGPINVNACSRWDTVTHYYDCLPNQFDDARMLLESGVICSDHTFDGDRCQYSVRKLLKAFKA</sequence>
<dbReference type="GO" id="GO:0000151">
    <property type="term" value="C:ubiquitin ligase complex"/>
    <property type="evidence" value="ECO:0007669"/>
    <property type="project" value="TreeGrafter"/>
</dbReference>
<proteinExistence type="predicted"/>
<dbReference type="PANTHER" id="PTHR46231">
    <property type="entry name" value="ANKYRIN REPEAT AND BTB/POZ DOMAIN-CONTAINING PROTEIN 1"/>
    <property type="match status" value="1"/>
</dbReference>
<accession>A0AAE0CPV8</accession>
<dbReference type="AlphaFoldDB" id="A0AAE0CPV8"/>
<dbReference type="Proteomes" id="UP001280121">
    <property type="component" value="Unassembled WGS sequence"/>
</dbReference>
<dbReference type="EMBL" id="JANJYI010000002">
    <property type="protein sequence ID" value="KAK2658513.1"/>
    <property type="molecule type" value="Genomic_DNA"/>
</dbReference>
<keyword evidence="4" id="KW-1185">Reference proteome</keyword>
<name>A0AAE0CPV8_9ROSI</name>
<organism evidence="3 4">
    <name type="scientific">Dipteronia dyeriana</name>
    <dbReference type="NCBI Taxonomy" id="168575"/>
    <lineage>
        <taxon>Eukaryota</taxon>
        <taxon>Viridiplantae</taxon>
        <taxon>Streptophyta</taxon>
        <taxon>Embryophyta</taxon>
        <taxon>Tracheophyta</taxon>
        <taxon>Spermatophyta</taxon>
        <taxon>Magnoliopsida</taxon>
        <taxon>eudicotyledons</taxon>
        <taxon>Gunneridae</taxon>
        <taxon>Pentapetalae</taxon>
        <taxon>rosids</taxon>
        <taxon>malvids</taxon>
        <taxon>Sapindales</taxon>
        <taxon>Sapindaceae</taxon>
        <taxon>Hippocastanoideae</taxon>
        <taxon>Acereae</taxon>
        <taxon>Dipteronia</taxon>
    </lineage>
</organism>
<dbReference type="InterPro" id="IPR044515">
    <property type="entry name" value="ABTB1"/>
</dbReference>
<dbReference type="PANTHER" id="PTHR46231:SF1">
    <property type="entry name" value="ANKYRIN REPEAT AND BTB_POZ DOMAIN-CONTAINING PROTEIN 1"/>
    <property type="match status" value="1"/>
</dbReference>
<evidence type="ECO:0000313" key="4">
    <source>
        <dbReference type="Proteomes" id="UP001280121"/>
    </source>
</evidence>
<protein>
    <submittedName>
        <fullName evidence="3">Uncharacterized protein</fullName>
    </submittedName>
</protein>
<dbReference type="GO" id="GO:0005737">
    <property type="term" value="C:cytoplasm"/>
    <property type="evidence" value="ECO:0007669"/>
    <property type="project" value="TreeGrafter"/>
</dbReference>
<keyword evidence="2" id="KW-0040">ANK repeat</keyword>
<reference evidence="3" key="1">
    <citation type="journal article" date="2023" name="Plant J.">
        <title>Genome sequences and population genomics provide insights into the demographic history, inbreeding, and mutation load of two 'living fossil' tree species of Dipteronia.</title>
        <authorList>
            <person name="Feng Y."/>
            <person name="Comes H.P."/>
            <person name="Chen J."/>
            <person name="Zhu S."/>
            <person name="Lu R."/>
            <person name="Zhang X."/>
            <person name="Li P."/>
            <person name="Qiu J."/>
            <person name="Olsen K.M."/>
            <person name="Qiu Y."/>
        </authorList>
    </citation>
    <scope>NUCLEOTIDE SEQUENCE</scope>
    <source>
        <strain evidence="3">KIB01</strain>
    </source>
</reference>
<evidence type="ECO:0000256" key="2">
    <source>
        <dbReference type="ARBA" id="ARBA00023043"/>
    </source>
</evidence>
<gene>
    <name evidence="3" type="ORF">Ddye_005046</name>
</gene>
<evidence type="ECO:0000313" key="3">
    <source>
        <dbReference type="EMBL" id="KAK2658513.1"/>
    </source>
</evidence>